<evidence type="ECO:0000256" key="1">
    <source>
        <dbReference type="SAM" id="MobiDB-lite"/>
    </source>
</evidence>
<comment type="caution">
    <text evidence="2">The sequence shown here is derived from an EMBL/GenBank/DDBJ whole genome shotgun (WGS) entry which is preliminary data.</text>
</comment>
<feature type="region of interest" description="Disordered" evidence="1">
    <location>
        <begin position="1"/>
        <end position="25"/>
    </location>
</feature>
<evidence type="ECO:0000313" key="3">
    <source>
        <dbReference type="Proteomes" id="UP000324222"/>
    </source>
</evidence>
<proteinExistence type="predicted"/>
<accession>A0A5B7JNW7</accession>
<feature type="compositionally biased region" description="Gly residues" evidence="1">
    <location>
        <begin position="16"/>
        <end position="25"/>
    </location>
</feature>
<dbReference type="EMBL" id="VSRR010111405">
    <property type="protein sequence ID" value="MPC97762.1"/>
    <property type="molecule type" value="Genomic_DNA"/>
</dbReference>
<name>A0A5B7JNW7_PORTR</name>
<dbReference type="Proteomes" id="UP000324222">
    <property type="component" value="Unassembled WGS sequence"/>
</dbReference>
<keyword evidence="3" id="KW-1185">Reference proteome</keyword>
<protein>
    <submittedName>
        <fullName evidence="2">Uncharacterized protein</fullName>
    </submittedName>
</protein>
<gene>
    <name evidence="2" type="ORF">E2C01_093093</name>
</gene>
<evidence type="ECO:0000313" key="2">
    <source>
        <dbReference type="EMBL" id="MPC97762.1"/>
    </source>
</evidence>
<reference evidence="2 3" key="1">
    <citation type="submission" date="2019-05" db="EMBL/GenBank/DDBJ databases">
        <title>Another draft genome of Portunus trituberculatus and its Hox gene families provides insights of decapod evolution.</title>
        <authorList>
            <person name="Jeong J.-H."/>
            <person name="Song I."/>
            <person name="Kim S."/>
            <person name="Choi T."/>
            <person name="Kim D."/>
            <person name="Ryu S."/>
            <person name="Kim W."/>
        </authorList>
    </citation>
    <scope>NUCLEOTIDE SEQUENCE [LARGE SCALE GENOMIC DNA]</scope>
    <source>
        <tissue evidence="2">Muscle</tissue>
    </source>
</reference>
<organism evidence="2 3">
    <name type="scientific">Portunus trituberculatus</name>
    <name type="common">Swimming crab</name>
    <name type="synonym">Neptunus trituberculatus</name>
    <dbReference type="NCBI Taxonomy" id="210409"/>
    <lineage>
        <taxon>Eukaryota</taxon>
        <taxon>Metazoa</taxon>
        <taxon>Ecdysozoa</taxon>
        <taxon>Arthropoda</taxon>
        <taxon>Crustacea</taxon>
        <taxon>Multicrustacea</taxon>
        <taxon>Malacostraca</taxon>
        <taxon>Eumalacostraca</taxon>
        <taxon>Eucarida</taxon>
        <taxon>Decapoda</taxon>
        <taxon>Pleocyemata</taxon>
        <taxon>Brachyura</taxon>
        <taxon>Eubrachyura</taxon>
        <taxon>Portunoidea</taxon>
        <taxon>Portunidae</taxon>
        <taxon>Portuninae</taxon>
        <taxon>Portunus</taxon>
    </lineage>
</organism>
<sequence>MTAATGPDLPALVGVKAGGGGGGRGGGVACQPSLLAPPFIPPPHVVLHTLPALLVTEPSTRQAGKQAGTLRF</sequence>
<dbReference type="AlphaFoldDB" id="A0A5B7JNW7"/>